<feature type="compositionally biased region" description="Low complexity" evidence="4">
    <location>
        <begin position="359"/>
        <end position="370"/>
    </location>
</feature>
<evidence type="ECO:0000256" key="4">
    <source>
        <dbReference type="SAM" id="MobiDB-lite"/>
    </source>
</evidence>
<keyword evidence="1 3" id="KW-0853">WD repeat</keyword>
<dbReference type="GO" id="GO:0080008">
    <property type="term" value="C:Cul4-RING E3 ubiquitin ligase complex"/>
    <property type="evidence" value="ECO:0007669"/>
    <property type="project" value="TreeGrafter"/>
</dbReference>
<dbReference type="SUPFAM" id="SSF50978">
    <property type="entry name" value="WD40 repeat-like"/>
    <property type="match status" value="1"/>
</dbReference>
<feature type="region of interest" description="Disordered" evidence="4">
    <location>
        <begin position="514"/>
        <end position="789"/>
    </location>
</feature>
<evidence type="ECO:0000256" key="3">
    <source>
        <dbReference type="PROSITE-ProRule" id="PRU00221"/>
    </source>
</evidence>
<accession>A0A8D3CM03</accession>
<feature type="compositionally biased region" description="Polar residues" evidence="4">
    <location>
        <begin position="377"/>
        <end position="395"/>
    </location>
</feature>
<dbReference type="GeneTree" id="ENSGT00950000182900"/>
<feature type="compositionally biased region" description="Polar residues" evidence="4">
    <location>
        <begin position="624"/>
        <end position="635"/>
    </location>
</feature>
<proteinExistence type="predicted"/>
<feature type="repeat" description="WD" evidence="3">
    <location>
        <begin position="875"/>
        <end position="907"/>
    </location>
</feature>
<reference evidence="5" key="2">
    <citation type="submission" date="2025-08" db="UniProtKB">
        <authorList>
            <consortium name="Ensembl"/>
        </authorList>
    </citation>
    <scope>IDENTIFICATION</scope>
</reference>
<dbReference type="Gene3D" id="2.130.10.10">
    <property type="entry name" value="YVTN repeat-like/Quinoprotein amine dehydrogenase"/>
    <property type="match status" value="2"/>
</dbReference>
<dbReference type="RefSeq" id="XP_035459616.1">
    <property type="nucleotide sequence ID" value="XM_035603723.2"/>
</dbReference>
<feature type="region of interest" description="Disordered" evidence="4">
    <location>
        <begin position="350"/>
        <end position="500"/>
    </location>
</feature>
<evidence type="ECO:0000313" key="6">
    <source>
        <dbReference type="Proteomes" id="UP000694558"/>
    </source>
</evidence>
<dbReference type="PROSITE" id="PS50096">
    <property type="entry name" value="IQ"/>
    <property type="match status" value="1"/>
</dbReference>
<gene>
    <name evidence="5" type="primary">dcaf6</name>
</gene>
<name>A0A8D3CM03_SCOMX</name>
<dbReference type="InterPro" id="IPR036322">
    <property type="entry name" value="WD40_repeat_dom_sf"/>
</dbReference>
<dbReference type="PROSITE" id="PS50082">
    <property type="entry name" value="WD_REPEATS_2"/>
    <property type="match status" value="2"/>
</dbReference>
<evidence type="ECO:0000313" key="5">
    <source>
        <dbReference type="Ensembl" id="ENSSMAP00000048311.1"/>
    </source>
</evidence>
<sequence>MSYSGNLVWDVNKRLIGYNEPNTIRTNYLGRREFVQRLKLEGTLNVHDGCVNTISWNDTGEYLLSGSDDTFLVISNPYNKKVKKSIRSGHRANIFSAKFMPHTNDQEIISCSGDGIIYYTNTEKSPEYNRQCQFTCHYGTAYEIMTVPNDPYTFLSCGEDGTVRWFDLRTKTSCTKEDCKDDILINCRRAATSISISPLVPYYLAVGCSDSSVRIYDRRMLGTRATGNYTGRGTTGMCVRFVPAHLSNKSCRVTSLCYSEDGQEVLVSYSSDYIYLFNPRDDQARELKGPSEERREELRQPPVKRLRLRGDWSDTGPRARPESERERDGEQSPNVSLMQRMSDMLSRWFEEASEAQSSRGTRPQTRPRGTAVRPEAASNTPATPAGESSQESSATEGPVGTDTPEEPAASATATANAAAAAAPMPKSTSSSSLGSSSAVTAPPPSSSSSVESSAPPTSPLTSSPDSEQRSQANTTRTPTTATTTSTSEPALSEYGPHRLPISLVCRRLQRLLRLADPPGQGQRAAPSSSSPSAAAERQSQRAATSAAETRPRTDSPSSVVNKQLGSMTLDEQQGGAEAAGSPPDQSAPATSSSAPTTSSSSSSTSSSTAGTSRPSAAEPVLSLHYSSEGTTTSTIKLDFTDEWSSTSGSMGSGARKTSEAVAAQSRASVSTESSVSEQAPSQAPRQQSVSAASTEPRCDAASCSSAAEGSSSSPPERSQPEGTEDTSGGCRRAEPTVESPCGPPEWEGQSQPARANQDSDDSDDDPILIPSARLRGQGQRLSTRGSAVGDRMIRRSAAARIQELFRRRKERREMEESETQNIRRPSVKMVYKGHRNSRTMIKESCFWGNNFVMSGSDCGHIFIWDRHTAEHLMLLEADNHVVNCLQPHPYDPILASSGIDYDIKIWSPLEESPSFNRVLAYEVITRNELMLEETRNTITVPASFMLRMLASLNHIRSDRIEGDRSEGSGQETED</sequence>
<dbReference type="FunFam" id="2.130.10.10:FF:000045">
    <property type="entry name" value="DDB1- and CUL4-associated factor 6 isoform X2"/>
    <property type="match status" value="1"/>
</dbReference>
<feature type="compositionally biased region" description="Low complexity" evidence="4">
    <location>
        <begin position="474"/>
        <end position="486"/>
    </location>
</feature>
<dbReference type="InterPro" id="IPR045151">
    <property type="entry name" value="DCAF8"/>
</dbReference>
<feature type="repeat" description="WD" evidence="3">
    <location>
        <begin position="44"/>
        <end position="74"/>
    </location>
</feature>
<dbReference type="SMART" id="SM00320">
    <property type="entry name" value="WD40"/>
    <property type="match status" value="7"/>
</dbReference>
<dbReference type="Pfam" id="PF00400">
    <property type="entry name" value="WD40"/>
    <property type="match status" value="3"/>
</dbReference>
<dbReference type="GeneID" id="118282547"/>
<dbReference type="CTD" id="55827"/>
<protein>
    <recommendedName>
        <fullName evidence="7">DDB1-and CUL4-associated factor 6</fullName>
    </recommendedName>
</protein>
<feature type="region of interest" description="Disordered" evidence="4">
    <location>
        <begin position="285"/>
        <end position="336"/>
    </location>
</feature>
<feature type="compositionally biased region" description="Basic and acidic residues" evidence="4">
    <location>
        <begin position="285"/>
        <end position="299"/>
    </location>
</feature>
<keyword evidence="2" id="KW-0677">Repeat</keyword>
<dbReference type="AlphaFoldDB" id="A0A8D3CM03"/>
<dbReference type="PANTHER" id="PTHR15574:SF39">
    <property type="entry name" value="DDB1- AND CUL4-ASSOCIATED FACTOR 6"/>
    <property type="match status" value="1"/>
</dbReference>
<feature type="compositionally biased region" description="Low complexity" evidence="4">
    <location>
        <begin position="700"/>
        <end position="716"/>
    </location>
</feature>
<dbReference type="InterPro" id="IPR001680">
    <property type="entry name" value="WD40_rpt"/>
</dbReference>
<feature type="compositionally biased region" description="Low complexity" evidence="4">
    <location>
        <begin position="407"/>
        <end position="465"/>
    </location>
</feature>
<evidence type="ECO:0000256" key="1">
    <source>
        <dbReference type="ARBA" id="ARBA00022574"/>
    </source>
</evidence>
<dbReference type="Proteomes" id="UP000694558">
    <property type="component" value="Chromosome 14"/>
</dbReference>
<feature type="compositionally biased region" description="Low complexity" evidence="4">
    <location>
        <begin position="663"/>
        <end position="678"/>
    </location>
</feature>
<feature type="compositionally biased region" description="Polar residues" evidence="4">
    <location>
        <begin position="554"/>
        <end position="571"/>
    </location>
</feature>
<feature type="compositionally biased region" description="Basic and acidic residues" evidence="4">
    <location>
        <begin position="308"/>
        <end position="330"/>
    </location>
</feature>
<dbReference type="GO" id="GO:0045944">
    <property type="term" value="P:positive regulation of transcription by RNA polymerase II"/>
    <property type="evidence" value="ECO:0007669"/>
    <property type="project" value="TreeGrafter"/>
</dbReference>
<evidence type="ECO:0008006" key="7">
    <source>
        <dbReference type="Google" id="ProtNLM"/>
    </source>
</evidence>
<dbReference type="Ensembl" id="ENSSMAT00000066352.1">
    <property type="protein sequence ID" value="ENSSMAP00000048311.1"/>
    <property type="gene ID" value="ENSSMAG00000019291.2"/>
</dbReference>
<dbReference type="PANTHER" id="PTHR15574">
    <property type="entry name" value="WD REPEAT DOMAIN-CONTAINING FAMILY"/>
    <property type="match status" value="1"/>
</dbReference>
<dbReference type="InterPro" id="IPR015943">
    <property type="entry name" value="WD40/YVTN_repeat-like_dom_sf"/>
</dbReference>
<reference evidence="5" key="1">
    <citation type="submission" date="2023-05" db="EMBL/GenBank/DDBJ databases">
        <title>High-quality long-read genome of Scophthalmus maximus.</title>
        <authorList>
            <person name="Lien S."/>
            <person name="Martinez P."/>
        </authorList>
    </citation>
    <scope>NUCLEOTIDE SEQUENCE [LARGE SCALE GENOMIC DNA]</scope>
</reference>
<organism evidence="5 6">
    <name type="scientific">Scophthalmus maximus</name>
    <name type="common">Turbot</name>
    <name type="synonym">Psetta maxima</name>
    <dbReference type="NCBI Taxonomy" id="52904"/>
    <lineage>
        <taxon>Eukaryota</taxon>
        <taxon>Metazoa</taxon>
        <taxon>Chordata</taxon>
        <taxon>Craniata</taxon>
        <taxon>Vertebrata</taxon>
        <taxon>Euteleostomi</taxon>
        <taxon>Actinopterygii</taxon>
        <taxon>Neopterygii</taxon>
        <taxon>Teleostei</taxon>
        <taxon>Neoteleostei</taxon>
        <taxon>Acanthomorphata</taxon>
        <taxon>Carangaria</taxon>
        <taxon>Pleuronectiformes</taxon>
        <taxon>Pleuronectoidei</taxon>
        <taxon>Scophthalmidae</taxon>
        <taxon>Scophthalmus</taxon>
    </lineage>
</organism>
<feature type="compositionally biased region" description="Low complexity" evidence="4">
    <location>
        <begin position="581"/>
        <end position="617"/>
    </location>
</feature>
<feature type="compositionally biased region" description="Polar residues" evidence="4">
    <location>
        <begin position="679"/>
        <end position="693"/>
    </location>
</feature>
<dbReference type="GO" id="GO:0005737">
    <property type="term" value="C:cytoplasm"/>
    <property type="evidence" value="ECO:0007669"/>
    <property type="project" value="TreeGrafter"/>
</dbReference>
<feature type="compositionally biased region" description="Low complexity" evidence="4">
    <location>
        <begin position="523"/>
        <end position="548"/>
    </location>
</feature>
<evidence type="ECO:0000256" key="2">
    <source>
        <dbReference type="ARBA" id="ARBA00022737"/>
    </source>
</evidence>